<keyword evidence="1" id="KW-1133">Transmembrane helix</keyword>
<dbReference type="RefSeq" id="WP_138196238.1">
    <property type="nucleotide sequence ID" value="NZ_CAMCCI010000156.1"/>
</dbReference>
<dbReference type="EMBL" id="JRPJ02000030">
    <property type="protein sequence ID" value="TLE09439.1"/>
    <property type="molecule type" value="Genomic_DNA"/>
</dbReference>
<comment type="caution">
    <text evidence="2">The sequence shown here is derived from an EMBL/GenBank/DDBJ whole genome shotgun (WGS) entry which is preliminary data.</text>
</comment>
<evidence type="ECO:0000313" key="3">
    <source>
        <dbReference type="Proteomes" id="UP000029857"/>
    </source>
</evidence>
<name>A0A4U8U7J8_9HELI</name>
<organism evidence="2 3">
    <name type="scientific">Helicobacter bilis</name>
    <dbReference type="NCBI Taxonomy" id="37372"/>
    <lineage>
        <taxon>Bacteria</taxon>
        <taxon>Pseudomonadati</taxon>
        <taxon>Campylobacterota</taxon>
        <taxon>Epsilonproteobacteria</taxon>
        <taxon>Campylobacterales</taxon>
        <taxon>Helicobacteraceae</taxon>
        <taxon>Helicobacter</taxon>
    </lineage>
</organism>
<proteinExistence type="predicted"/>
<evidence type="ECO:0008006" key="4">
    <source>
        <dbReference type="Google" id="ProtNLM"/>
    </source>
</evidence>
<gene>
    <name evidence="2" type="ORF">LS79_007995</name>
</gene>
<evidence type="ECO:0000256" key="1">
    <source>
        <dbReference type="SAM" id="Phobius"/>
    </source>
</evidence>
<feature type="transmembrane region" description="Helical" evidence="1">
    <location>
        <begin position="35"/>
        <end position="53"/>
    </location>
</feature>
<feature type="transmembrane region" description="Helical" evidence="1">
    <location>
        <begin position="65"/>
        <end position="85"/>
    </location>
</feature>
<keyword evidence="1" id="KW-0812">Transmembrane</keyword>
<dbReference type="Proteomes" id="UP000029857">
    <property type="component" value="Unassembled WGS sequence"/>
</dbReference>
<accession>A0A4U8U7J8</accession>
<sequence length="93" mass="10917">MNLLKGMFGVVWVELPYNARLIPHFLNAIQGRNDTIIYLVLAFIVCLACRDSIEYTQRFKANKVTFIMTMFILYVPIITLGLKPYEPFLYFNF</sequence>
<keyword evidence="1" id="KW-0472">Membrane</keyword>
<protein>
    <recommendedName>
        <fullName evidence="4">MBOAT family protein</fullName>
    </recommendedName>
</protein>
<dbReference type="AlphaFoldDB" id="A0A4U8U7J8"/>
<reference evidence="2 3" key="1">
    <citation type="journal article" date="2014" name="Genome Announc.">
        <title>Draft genome sequences of eight enterohepatic helicobacter species isolated from both laboratory and wild rodents.</title>
        <authorList>
            <person name="Sheh A."/>
            <person name="Shen Z."/>
            <person name="Fox J.G."/>
        </authorList>
    </citation>
    <scope>NUCLEOTIDE SEQUENCE [LARGE SCALE GENOMIC DNA]</scope>
    <source>
        <strain evidence="2 3">ATCC 49320</strain>
    </source>
</reference>
<evidence type="ECO:0000313" key="2">
    <source>
        <dbReference type="EMBL" id="TLE09439.1"/>
    </source>
</evidence>